<dbReference type="EMBL" id="JBIYXZ010002071">
    <property type="protein sequence ID" value="KAL3063134.1"/>
    <property type="molecule type" value="Genomic_DNA"/>
</dbReference>
<comment type="caution">
    <text evidence="4">The sequence shown here is derived from an EMBL/GenBank/DDBJ whole genome shotgun (WGS) entry which is preliminary data.</text>
</comment>
<organism evidence="4 5">
    <name type="scientific">Pagothenia borchgrevinki</name>
    <name type="common">Bald rockcod</name>
    <name type="synonym">Trematomus borchgrevinki</name>
    <dbReference type="NCBI Taxonomy" id="8213"/>
    <lineage>
        <taxon>Eukaryota</taxon>
        <taxon>Metazoa</taxon>
        <taxon>Chordata</taxon>
        <taxon>Craniata</taxon>
        <taxon>Vertebrata</taxon>
        <taxon>Euteleostomi</taxon>
        <taxon>Actinopterygii</taxon>
        <taxon>Neopterygii</taxon>
        <taxon>Teleostei</taxon>
        <taxon>Neoteleostei</taxon>
        <taxon>Acanthomorphata</taxon>
        <taxon>Eupercaria</taxon>
        <taxon>Perciformes</taxon>
        <taxon>Notothenioidei</taxon>
        <taxon>Nototheniidae</taxon>
        <taxon>Pagothenia</taxon>
    </lineage>
</organism>
<accession>A0ABD2H9W8</accession>
<dbReference type="Proteomes" id="UP001619887">
    <property type="component" value="Unassembled WGS sequence"/>
</dbReference>
<feature type="compositionally biased region" description="Low complexity" evidence="3">
    <location>
        <begin position="565"/>
        <end position="585"/>
    </location>
</feature>
<feature type="region of interest" description="Disordered" evidence="3">
    <location>
        <begin position="189"/>
        <end position="585"/>
    </location>
</feature>
<feature type="compositionally biased region" description="Low complexity" evidence="3">
    <location>
        <begin position="422"/>
        <end position="435"/>
    </location>
</feature>
<evidence type="ECO:0000256" key="3">
    <source>
        <dbReference type="SAM" id="MobiDB-lite"/>
    </source>
</evidence>
<feature type="compositionally biased region" description="Polar residues" evidence="3">
    <location>
        <begin position="527"/>
        <end position="541"/>
    </location>
</feature>
<gene>
    <name evidence="4" type="ORF">OYC64_002836</name>
</gene>
<dbReference type="GO" id="GO:0005634">
    <property type="term" value="C:nucleus"/>
    <property type="evidence" value="ECO:0007669"/>
    <property type="project" value="UniProtKB-SubCell"/>
</dbReference>
<evidence type="ECO:0000313" key="5">
    <source>
        <dbReference type="Proteomes" id="UP001619887"/>
    </source>
</evidence>
<feature type="compositionally biased region" description="Polar residues" evidence="3">
    <location>
        <begin position="124"/>
        <end position="151"/>
    </location>
</feature>
<reference evidence="4 5" key="1">
    <citation type="journal article" date="2022" name="G3 (Bethesda)">
        <title>Evaluating Illumina-, Nanopore-, and PacBio-based genome assembly strategies with the bald notothen, Trematomus borchgrevinki.</title>
        <authorList>
            <person name="Rayamajhi N."/>
            <person name="Cheng C.C."/>
            <person name="Catchen J.M."/>
        </authorList>
    </citation>
    <scope>NUCLEOTIDE SEQUENCE [LARGE SCALE GENOMIC DNA]</scope>
    <source>
        <strain evidence="4">AGRC-2024</strain>
    </source>
</reference>
<feature type="compositionally biased region" description="Basic residues" evidence="3">
    <location>
        <begin position="544"/>
        <end position="554"/>
    </location>
</feature>
<feature type="compositionally biased region" description="Gly residues" evidence="3">
    <location>
        <begin position="9"/>
        <end position="24"/>
    </location>
</feature>
<name>A0ABD2H9W8_PAGBO</name>
<dbReference type="PANTHER" id="PTHR46147:SF2">
    <property type="entry name" value="SET-BINDING PROTEIN"/>
    <property type="match status" value="1"/>
</dbReference>
<feature type="region of interest" description="Disordered" evidence="3">
    <location>
        <begin position="1"/>
        <end position="83"/>
    </location>
</feature>
<reference evidence="4 5" key="2">
    <citation type="journal article" date="2024" name="G3 (Bethesda)">
        <title>The genome of the cryopelagic Antarctic bald notothen, Trematomus borchgrevinki.</title>
        <authorList>
            <person name="Rayamajhi N."/>
            <person name="Rivera-Colon A.G."/>
            <person name="Minhas B.F."/>
            <person name="Cheng C.C."/>
            <person name="Catchen J.M."/>
        </authorList>
    </citation>
    <scope>NUCLEOTIDE SEQUENCE [LARGE SCALE GENOMIC DNA]</scope>
    <source>
        <strain evidence="4">AGRC-2024</strain>
    </source>
</reference>
<feature type="compositionally biased region" description="Polar residues" evidence="3">
    <location>
        <begin position="494"/>
        <end position="509"/>
    </location>
</feature>
<feature type="region of interest" description="Disordered" evidence="3">
    <location>
        <begin position="104"/>
        <end position="153"/>
    </location>
</feature>
<evidence type="ECO:0000256" key="1">
    <source>
        <dbReference type="ARBA" id="ARBA00004123"/>
    </source>
</evidence>
<proteinExistence type="predicted"/>
<evidence type="ECO:0000256" key="2">
    <source>
        <dbReference type="ARBA" id="ARBA00023242"/>
    </source>
</evidence>
<comment type="subcellular location">
    <subcellularLocation>
        <location evidence="1">Nucleus</location>
    </subcellularLocation>
</comment>
<keyword evidence="2" id="KW-0539">Nucleus</keyword>
<protein>
    <submittedName>
        <fullName evidence="4">Uncharacterized protein</fullName>
    </submittedName>
</protein>
<dbReference type="PANTHER" id="PTHR46147">
    <property type="entry name" value="HISTONE-LYSINE N-METHYLTRANSFERASE ASH1"/>
    <property type="match status" value="1"/>
</dbReference>
<evidence type="ECO:0000313" key="4">
    <source>
        <dbReference type="EMBL" id="KAL3063134.1"/>
    </source>
</evidence>
<feature type="compositionally biased region" description="Basic and acidic residues" evidence="3">
    <location>
        <begin position="212"/>
        <end position="264"/>
    </location>
</feature>
<feature type="compositionally biased region" description="Basic and acidic residues" evidence="3">
    <location>
        <begin position="313"/>
        <end position="360"/>
    </location>
</feature>
<feature type="compositionally biased region" description="Low complexity" evidence="3">
    <location>
        <begin position="444"/>
        <end position="456"/>
    </location>
</feature>
<feature type="compositionally biased region" description="Basic and acidic residues" evidence="3">
    <location>
        <begin position="25"/>
        <end position="50"/>
    </location>
</feature>
<feature type="compositionally biased region" description="Low complexity" evidence="3">
    <location>
        <begin position="464"/>
        <end position="478"/>
    </location>
</feature>
<keyword evidence="5" id="KW-1185">Reference proteome</keyword>
<feature type="compositionally biased region" description="Low complexity" evidence="3">
    <location>
        <begin position="105"/>
        <end position="121"/>
    </location>
</feature>
<sequence length="585" mass="64797">MTIRPPVGEGKGGRQGRTGSGAGRGQKDDERGPPRKRTYERQFRMPEQREGGLLQLLGDHTPPKHQLRGSLPPAHTLSHTQQTQHILTQQFQHAHQHQINPDWIASTAPSASPANPADSEPGASRSSLLDPTQAFSRTATRSPSPQRSLTPDLQLPVVTDASILNLTSLSRGRGLQEVSEHLFGNIKRKYGRKDSQRTLGNPHGADTPWGRQPEKGSESPTNPEEKQKYREETAERFHEEREERRKEERERTVTGRRGDEEDRGMPMLTEEGKGRKRRRRPSFDESFSVEQQLQQRQDSDTTEKQQPGPPEPKVAHKMETHKNDSRLTSHTDVSRERVEKAERADKGDKREKGDRAERGEAVISGSDPESALIANKMKKNSVGRPRISTDTLKHREPAHNHIIKPNLNTHPRLPSPHPNPSPRSSISPSLSPHPRASMSPSPHPRASMSPSLSLSPRPRPGLSPSPSHSTSSTASSRPSKTKDRWSYLKAKSHASLTSPQRDNRGSPSTLADPPSAFPITPSAFPITPSSPLYTNTDSLTVHTPIKRKRGRPKKQPLLTVETIHEGTSTSPPESTGTGSSCWAKP</sequence>
<dbReference type="AlphaFoldDB" id="A0ABD2H9W8"/>